<keyword evidence="2" id="KW-1185">Reference proteome</keyword>
<proteinExistence type="predicted"/>
<protein>
    <submittedName>
        <fullName evidence="1">Uncharacterized protein</fullName>
    </submittedName>
</protein>
<feature type="non-terminal residue" evidence="1">
    <location>
        <position position="152"/>
    </location>
</feature>
<evidence type="ECO:0000313" key="2">
    <source>
        <dbReference type="Proteomes" id="UP000308600"/>
    </source>
</evidence>
<organism evidence="1 2">
    <name type="scientific">Pluteus cervinus</name>
    <dbReference type="NCBI Taxonomy" id="181527"/>
    <lineage>
        <taxon>Eukaryota</taxon>
        <taxon>Fungi</taxon>
        <taxon>Dikarya</taxon>
        <taxon>Basidiomycota</taxon>
        <taxon>Agaricomycotina</taxon>
        <taxon>Agaricomycetes</taxon>
        <taxon>Agaricomycetidae</taxon>
        <taxon>Agaricales</taxon>
        <taxon>Pluteineae</taxon>
        <taxon>Pluteaceae</taxon>
        <taxon>Pluteus</taxon>
    </lineage>
</organism>
<evidence type="ECO:0000313" key="1">
    <source>
        <dbReference type="EMBL" id="TFK72879.1"/>
    </source>
</evidence>
<sequence>TLSDFPEMPVVALNWDTIIGNSLLAQFLDVDVDQERQTAELLINGLNSDQRTAYDKVLSSIDEYRGQTFFLNGAGGCGKTYLYKALIHHIRGRHQIVLCVASSGIAALLLPNGRTAHSMFKIPIDGLDLDSRCTIPKESNLAALIRAAIVIV</sequence>
<dbReference type="Proteomes" id="UP000308600">
    <property type="component" value="Unassembled WGS sequence"/>
</dbReference>
<dbReference type="EMBL" id="ML208280">
    <property type="protein sequence ID" value="TFK72879.1"/>
    <property type="molecule type" value="Genomic_DNA"/>
</dbReference>
<accession>A0ACD3B4H7</accession>
<name>A0ACD3B4H7_9AGAR</name>
<reference evidence="1 2" key="1">
    <citation type="journal article" date="2019" name="Nat. Ecol. Evol.">
        <title>Megaphylogeny resolves global patterns of mushroom evolution.</title>
        <authorList>
            <person name="Varga T."/>
            <person name="Krizsan K."/>
            <person name="Foldi C."/>
            <person name="Dima B."/>
            <person name="Sanchez-Garcia M."/>
            <person name="Sanchez-Ramirez S."/>
            <person name="Szollosi G.J."/>
            <person name="Szarkandi J.G."/>
            <person name="Papp V."/>
            <person name="Albert L."/>
            <person name="Andreopoulos W."/>
            <person name="Angelini C."/>
            <person name="Antonin V."/>
            <person name="Barry K.W."/>
            <person name="Bougher N.L."/>
            <person name="Buchanan P."/>
            <person name="Buyck B."/>
            <person name="Bense V."/>
            <person name="Catcheside P."/>
            <person name="Chovatia M."/>
            <person name="Cooper J."/>
            <person name="Damon W."/>
            <person name="Desjardin D."/>
            <person name="Finy P."/>
            <person name="Geml J."/>
            <person name="Haridas S."/>
            <person name="Hughes K."/>
            <person name="Justo A."/>
            <person name="Karasinski D."/>
            <person name="Kautmanova I."/>
            <person name="Kiss B."/>
            <person name="Kocsube S."/>
            <person name="Kotiranta H."/>
            <person name="LaButti K.M."/>
            <person name="Lechner B.E."/>
            <person name="Liimatainen K."/>
            <person name="Lipzen A."/>
            <person name="Lukacs Z."/>
            <person name="Mihaltcheva S."/>
            <person name="Morgado L.N."/>
            <person name="Niskanen T."/>
            <person name="Noordeloos M.E."/>
            <person name="Ohm R.A."/>
            <person name="Ortiz-Santana B."/>
            <person name="Ovrebo C."/>
            <person name="Racz N."/>
            <person name="Riley R."/>
            <person name="Savchenko A."/>
            <person name="Shiryaev A."/>
            <person name="Soop K."/>
            <person name="Spirin V."/>
            <person name="Szebenyi C."/>
            <person name="Tomsovsky M."/>
            <person name="Tulloss R.E."/>
            <person name="Uehling J."/>
            <person name="Grigoriev I.V."/>
            <person name="Vagvolgyi C."/>
            <person name="Papp T."/>
            <person name="Martin F.M."/>
            <person name="Miettinen O."/>
            <person name="Hibbett D.S."/>
            <person name="Nagy L.G."/>
        </authorList>
    </citation>
    <scope>NUCLEOTIDE SEQUENCE [LARGE SCALE GENOMIC DNA]</scope>
    <source>
        <strain evidence="1 2">NL-1719</strain>
    </source>
</reference>
<gene>
    <name evidence="1" type="ORF">BDN72DRAFT_745984</name>
</gene>
<feature type="non-terminal residue" evidence="1">
    <location>
        <position position="1"/>
    </location>
</feature>